<dbReference type="GO" id="GO:0000045">
    <property type="term" value="P:autophagosome assembly"/>
    <property type="evidence" value="ECO:0007669"/>
    <property type="project" value="TreeGrafter"/>
</dbReference>
<dbReference type="GO" id="GO:0006995">
    <property type="term" value="P:cellular response to nitrogen starvation"/>
    <property type="evidence" value="ECO:0007669"/>
    <property type="project" value="TreeGrafter"/>
</dbReference>
<dbReference type="GO" id="GO:0034272">
    <property type="term" value="C:phosphatidylinositol 3-kinase complex, class III, type II"/>
    <property type="evidence" value="ECO:0007669"/>
    <property type="project" value="TreeGrafter"/>
</dbReference>
<dbReference type="InterPro" id="IPR007243">
    <property type="entry name" value="Atg6/Beclin"/>
</dbReference>
<dbReference type="Proteomes" id="UP000887564">
    <property type="component" value="Unplaced"/>
</dbReference>
<evidence type="ECO:0000256" key="1">
    <source>
        <dbReference type="ARBA" id="ARBA00005965"/>
    </source>
</evidence>
<keyword evidence="4" id="KW-1185">Reference proteome</keyword>
<feature type="domain" description="Atg6 BARA" evidence="3">
    <location>
        <begin position="79"/>
        <end position="147"/>
    </location>
</feature>
<comment type="similarity">
    <text evidence="1">Belongs to the beclin family.</text>
</comment>
<feature type="compositionally biased region" description="Basic and acidic residues" evidence="2">
    <location>
        <begin position="190"/>
        <end position="201"/>
    </location>
</feature>
<dbReference type="AlphaFoldDB" id="A0A914RRW8"/>
<feature type="domain" description="Atg6 BARA" evidence="3">
    <location>
        <begin position="26"/>
        <end position="77"/>
    </location>
</feature>
<dbReference type="PANTHER" id="PTHR12768:SF4">
    <property type="entry name" value="BECLIN-1"/>
    <property type="match status" value="1"/>
</dbReference>
<dbReference type="GO" id="GO:0000423">
    <property type="term" value="P:mitophagy"/>
    <property type="evidence" value="ECO:0007669"/>
    <property type="project" value="TreeGrafter"/>
</dbReference>
<proteinExistence type="inferred from homology"/>
<feature type="region of interest" description="Disordered" evidence="2">
    <location>
        <begin position="180"/>
        <end position="201"/>
    </location>
</feature>
<dbReference type="GO" id="GO:0045324">
    <property type="term" value="P:late endosome to vacuole transport"/>
    <property type="evidence" value="ECO:0007669"/>
    <property type="project" value="TreeGrafter"/>
</dbReference>
<dbReference type="Pfam" id="PF04111">
    <property type="entry name" value="APG6"/>
    <property type="match status" value="2"/>
</dbReference>
<dbReference type="GO" id="GO:0030674">
    <property type="term" value="F:protein-macromolecule adaptor activity"/>
    <property type="evidence" value="ECO:0007669"/>
    <property type="project" value="TreeGrafter"/>
</dbReference>
<dbReference type="GO" id="GO:0000407">
    <property type="term" value="C:phagophore assembly site"/>
    <property type="evidence" value="ECO:0007669"/>
    <property type="project" value="TreeGrafter"/>
</dbReference>
<dbReference type="PANTHER" id="PTHR12768">
    <property type="entry name" value="BECLIN 1"/>
    <property type="match status" value="1"/>
</dbReference>
<evidence type="ECO:0000256" key="2">
    <source>
        <dbReference type="SAM" id="MobiDB-lite"/>
    </source>
</evidence>
<evidence type="ECO:0000313" key="4">
    <source>
        <dbReference type="Proteomes" id="UP000887564"/>
    </source>
</evidence>
<dbReference type="WBParaSite" id="PEQ_0000905301-mRNA-1">
    <property type="protein sequence ID" value="PEQ_0000905301-mRNA-1"/>
    <property type="gene ID" value="PEQ_0000905301"/>
</dbReference>
<dbReference type="GO" id="GO:0034271">
    <property type="term" value="C:phosphatidylinositol 3-kinase complex, class III, type I"/>
    <property type="evidence" value="ECO:0007669"/>
    <property type="project" value="TreeGrafter"/>
</dbReference>
<protein>
    <submittedName>
        <fullName evidence="5">Atg6 BARA domain-containing protein</fullName>
    </submittedName>
</protein>
<dbReference type="InterPro" id="IPR038274">
    <property type="entry name" value="Atg6/Beclin_C_sf"/>
</dbReference>
<accession>A0A914RRW8</accession>
<name>A0A914RRW8_PAREQ</name>
<dbReference type="InterPro" id="IPR040455">
    <property type="entry name" value="Atg6_BARA"/>
</dbReference>
<sequence>RLLDVECQEQDAEAQLIYLKTQLEKLSSINVLNAAFHIWQQGSFCTINGFRLGTLPHSPVEWNEINAAWGQTALLLTPFGQKKFDEAICAFLNCFCQWQTHIESRSEFRFPHRMYRERIEDNKMEYSVKMQFNSEERWTKAMKYPWITFDHKVRADSRVRCECSLEEYLLLRQQDKPAKLERASASTSEHPTEKFPADEDHEQKEFSTSVGFLRALLDYYPYSSATASARPLLAKKWFCRSATSGLKKEHKAWERMSHKSPIHFGASTPQTEFNFVDMMWWHELDAEKTANIAGCSASNGLHLIIHDEKAKRKV</sequence>
<dbReference type="GO" id="GO:0043548">
    <property type="term" value="F:phosphatidylinositol 3-kinase binding"/>
    <property type="evidence" value="ECO:0007669"/>
    <property type="project" value="TreeGrafter"/>
</dbReference>
<evidence type="ECO:0000313" key="5">
    <source>
        <dbReference type="WBParaSite" id="PEQ_0000905301-mRNA-1"/>
    </source>
</evidence>
<dbReference type="Gene3D" id="1.10.418.40">
    <property type="entry name" value="Autophagy protein 6/Beclin 1"/>
    <property type="match status" value="2"/>
</dbReference>
<organism evidence="4 5">
    <name type="scientific">Parascaris equorum</name>
    <name type="common">Equine roundworm</name>
    <dbReference type="NCBI Taxonomy" id="6256"/>
    <lineage>
        <taxon>Eukaryota</taxon>
        <taxon>Metazoa</taxon>
        <taxon>Ecdysozoa</taxon>
        <taxon>Nematoda</taxon>
        <taxon>Chromadorea</taxon>
        <taxon>Rhabditida</taxon>
        <taxon>Spirurina</taxon>
        <taxon>Ascaridomorpha</taxon>
        <taxon>Ascaridoidea</taxon>
        <taxon>Ascarididae</taxon>
        <taxon>Parascaris</taxon>
    </lineage>
</organism>
<evidence type="ECO:0000259" key="3">
    <source>
        <dbReference type="Pfam" id="PF04111"/>
    </source>
</evidence>
<reference evidence="5" key="1">
    <citation type="submission" date="2022-11" db="UniProtKB">
        <authorList>
            <consortium name="WormBaseParasite"/>
        </authorList>
    </citation>
    <scope>IDENTIFICATION</scope>
</reference>